<protein>
    <submittedName>
        <fullName evidence="2">Uncharacterized protein</fullName>
    </submittedName>
</protein>
<organism evidence="2 3">
    <name type="scientific">Acer negundo</name>
    <name type="common">Box elder</name>
    <dbReference type="NCBI Taxonomy" id="4023"/>
    <lineage>
        <taxon>Eukaryota</taxon>
        <taxon>Viridiplantae</taxon>
        <taxon>Streptophyta</taxon>
        <taxon>Embryophyta</taxon>
        <taxon>Tracheophyta</taxon>
        <taxon>Spermatophyta</taxon>
        <taxon>Magnoliopsida</taxon>
        <taxon>eudicotyledons</taxon>
        <taxon>Gunneridae</taxon>
        <taxon>Pentapetalae</taxon>
        <taxon>rosids</taxon>
        <taxon>malvids</taxon>
        <taxon>Sapindales</taxon>
        <taxon>Sapindaceae</taxon>
        <taxon>Hippocastanoideae</taxon>
        <taxon>Acereae</taxon>
        <taxon>Acer</taxon>
    </lineage>
</organism>
<keyword evidence="1" id="KW-0812">Transmembrane</keyword>
<reference evidence="2" key="2">
    <citation type="submission" date="2023-02" db="EMBL/GenBank/DDBJ databases">
        <authorList>
            <person name="Swenson N.G."/>
            <person name="Wegrzyn J.L."/>
            <person name="Mcevoy S.L."/>
        </authorList>
    </citation>
    <scope>NUCLEOTIDE SEQUENCE</scope>
    <source>
        <strain evidence="2">91603</strain>
        <tissue evidence="2">Leaf</tissue>
    </source>
</reference>
<keyword evidence="1" id="KW-1133">Transmembrane helix</keyword>
<name>A0AAD5JM82_ACENE</name>
<proteinExistence type="predicted"/>
<keyword evidence="1" id="KW-0472">Membrane</keyword>
<sequence>MLGYVEVLVNFTCKTSFFVFSSRKRESKKYEGRSPSHFDTYIVCLIEDGVIFAYCITATGEGYAEILPLINYLCYFIYLFIFFNSSNSL</sequence>
<reference evidence="2" key="1">
    <citation type="journal article" date="2022" name="Plant J.">
        <title>Strategies of tolerance reflected in two North American maple genomes.</title>
        <authorList>
            <person name="McEvoy S.L."/>
            <person name="Sezen U.U."/>
            <person name="Trouern-Trend A."/>
            <person name="McMahon S.M."/>
            <person name="Schaberg P.G."/>
            <person name="Yang J."/>
            <person name="Wegrzyn J.L."/>
            <person name="Swenson N.G."/>
        </authorList>
    </citation>
    <scope>NUCLEOTIDE SEQUENCE</scope>
    <source>
        <strain evidence="2">91603</strain>
    </source>
</reference>
<evidence type="ECO:0000313" key="2">
    <source>
        <dbReference type="EMBL" id="KAI9196161.1"/>
    </source>
</evidence>
<evidence type="ECO:0000256" key="1">
    <source>
        <dbReference type="SAM" id="Phobius"/>
    </source>
</evidence>
<gene>
    <name evidence="2" type="ORF">LWI28_021555</name>
</gene>
<feature type="transmembrane region" description="Helical" evidence="1">
    <location>
        <begin position="66"/>
        <end position="83"/>
    </location>
</feature>
<dbReference type="EMBL" id="JAJSOW010000003">
    <property type="protein sequence ID" value="KAI9196161.1"/>
    <property type="molecule type" value="Genomic_DNA"/>
</dbReference>
<keyword evidence="3" id="KW-1185">Reference proteome</keyword>
<dbReference type="Proteomes" id="UP001064489">
    <property type="component" value="Chromosome 1"/>
</dbReference>
<evidence type="ECO:0000313" key="3">
    <source>
        <dbReference type="Proteomes" id="UP001064489"/>
    </source>
</evidence>
<dbReference type="AlphaFoldDB" id="A0AAD5JM82"/>
<comment type="caution">
    <text evidence="2">The sequence shown here is derived from an EMBL/GenBank/DDBJ whole genome shotgun (WGS) entry which is preliminary data.</text>
</comment>
<accession>A0AAD5JM82</accession>